<dbReference type="EMBL" id="JARIHO010000025">
    <property type="protein sequence ID" value="KAJ7342526.1"/>
    <property type="molecule type" value="Genomic_DNA"/>
</dbReference>
<proteinExistence type="predicted"/>
<keyword evidence="2" id="KW-1185">Reference proteome</keyword>
<evidence type="ECO:0000313" key="1">
    <source>
        <dbReference type="EMBL" id="KAJ7342526.1"/>
    </source>
</evidence>
<dbReference type="AlphaFoldDB" id="A0AAD6ZWN6"/>
<name>A0AAD6ZWN6_9AGAR</name>
<dbReference type="Proteomes" id="UP001218218">
    <property type="component" value="Unassembled WGS sequence"/>
</dbReference>
<sequence>MPLTLYTLRSDRAASTLNHRYGDRRTLPGSSSYCFPETQIHEESVCPLLHPCYAADAPASQPDSVSKLLGNYGYPEPIQPHAEDGPVRLFPGVYGPSPSHIVQFVGPYKIKLNN</sequence>
<protein>
    <submittedName>
        <fullName evidence="1">Uncharacterized protein</fullName>
    </submittedName>
</protein>
<accession>A0AAD6ZWN6</accession>
<comment type="caution">
    <text evidence="1">The sequence shown here is derived from an EMBL/GenBank/DDBJ whole genome shotgun (WGS) entry which is preliminary data.</text>
</comment>
<organism evidence="1 2">
    <name type="scientific">Mycena albidolilacea</name>
    <dbReference type="NCBI Taxonomy" id="1033008"/>
    <lineage>
        <taxon>Eukaryota</taxon>
        <taxon>Fungi</taxon>
        <taxon>Dikarya</taxon>
        <taxon>Basidiomycota</taxon>
        <taxon>Agaricomycotina</taxon>
        <taxon>Agaricomycetes</taxon>
        <taxon>Agaricomycetidae</taxon>
        <taxon>Agaricales</taxon>
        <taxon>Marasmiineae</taxon>
        <taxon>Mycenaceae</taxon>
        <taxon>Mycena</taxon>
    </lineage>
</organism>
<evidence type="ECO:0000313" key="2">
    <source>
        <dbReference type="Proteomes" id="UP001218218"/>
    </source>
</evidence>
<reference evidence="1" key="1">
    <citation type="submission" date="2023-03" db="EMBL/GenBank/DDBJ databases">
        <title>Massive genome expansion in bonnet fungi (Mycena s.s.) driven by repeated elements and novel gene families across ecological guilds.</title>
        <authorList>
            <consortium name="Lawrence Berkeley National Laboratory"/>
            <person name="Harder C.B."/>
            <person name="Miyauchi S."/>
            <person name="Viragh M."/>
            <person name="Kuo A."/>
            <person name="Thoen E."/>
            <person name="Andreopoulos B."/>
            <person name="Lu D."/>
            <person name="Skrede I."/>
            <person name="Drula E."/>
            <person name="Henrissat B."/>
            <person name="Morin E."/>
            <person name="Kohler A."/>
            <person name="Barry K."/>
            <person name="LaButti K."/>
            <person name="Morin E."/>
            <person name="Salamov A."/>
            <person name="Lipzen A."/>
            <person name="Mereny Z."/>
            <person name="Hegedus B."/>
            <person name="Baldrian P."/>
            <person name="Stursova M."/>
            <person name="Weitz H."/>
            <person name="Taylor A."/>
            <person name="Grigoriev I.V."/>
            <person name="Nagy L.G."/>
            <person name="Martin F."/>
            <person name="Kauserud H."/>
        </authorList>
    </citation>
    <scope>NUCLEOTIDE SEQUENCE</scope>
    <source>
        <strain evidence="1">CBHHK002</strain>
    </source>
</reference>
<gene>
    <name evidence="1" type="ORF">DFH08DRAFT_811607</name>
</gene>